<evidence type="ECO:0000313" key="1">
    <source>
        <dbReference type="EMBL" id="KAI9258831.1"/>
    </source>
</evidence>
<dbReference type="AlphaFoldDB" id="A0AAD5PE63"/>
<name>A0AAD5PE63_9FUNG</name>
<dbReference type="Proteomes" id="UP001209540">
    <property type="component" value="Unassembled WGS sequence"/>
</dbReference>
<dbReference type="EMBL" id="JAIXMP010000018">
    <property type="protein sequence ID" value="KAI9258831.1"/>
    <property type="molecule type" value="Genomic_DNA"/>
</dbReference>
<protein>
    <submittedName>
        <fullName evidence="1">Uncharacterized protein</fullName>
    </submittedName>
</protein>
<organism evidence="1 2">
    <name type="scientific">Phascolomyces articulosus</name>
    <dbReference type="NCBI Taxonomy" id="60185"/>
    <lineage>
        <taxon>Eukaryota</taxon>
        <taxon>Fungi</taxon>
        <taxon>Fungi incertae sedis</taxon>
        <taxon>Mucoromycota</taxon>
        <taxon>Mucoromycotina</taxon>
        <taxon>Mucoromycetes</taxon>
        <taxon>Mucorales</taxon>
        <taxon>Lichtheimiaceae</taxon>
        <taxon>Phascolomyces</taxon>
    </lineage>
</organism>
<comment type="caution">
    <text evidence="1">The sequence shown here is derived from an EMBL/GenBank/DDBJ whole genome shotgun (WGS) entry which is preliminary data.</text>
</comment>
<keyword evidence="2" id="KW-1185">Reference proteome</keyword>
<reference evidence="1" key="1">
    <citation type="journal article" date="2022" name="IScience">
        <title>Evolution of zygomycete secretomes and the origins of terrestrial fungal ecologies.</title>
        <authorList>
            <person name="Chang Y."/>
            <person name="Wang Y."/>
            <person name="Mondo S."/>
            <person name="Ahrendt S."/>
            <person name="Andreopoulos W."/>
            <person name="Barry K."/>
            <person name="Beard J."/>
            <person name="Benny G.L."/>
            <person name="Blankenship S."/>
            <person name="Bonito G."/>
            <person name="Cuomo C."/>
            <person name="Desiro A."/>
            <person name="Gervers K.A."/>
            <person name="Hundley H."/>
            <person name="Kuo A."/>
            <person name="LaButti K."/>
            <person name="Lang B.F."/>
            <person name="Lipzen A."/>
            <person name="O'Donnell K."/>
            <person name="Pangilinan J."/>
            <person name="Reynolds N."/>
            <person name="Sandor L."/>
            <person name="Smith M.E."/>
            <person name="Tsang A."/>
            <person name="Grigoriev I.V."/>
            <person name="Stajich J.E."/>
            <person name="Spatafora J.W."/>
        </authorList>
    </citation>
    <scope>NUCLEOTIDE SEQUENCE</scope>
    <source>
        <strain evidence="1">RSA 2281</strain>
    </source>
</reference>
<reference evidence="1" key="2">
    <citation type="submission" date="2023-02" db="EMBL/GenBank/DDBJ databases">
        <authorList>
            <consortium name="DOE Joint Genome Institute"/>
            <person name="Mondo S.J."/>
            <person name="Chang Y."/>
            <person name="Wang Y."/>
            <person name="Ahrendt S."/>
            <person name="Andreopoulos W."/>
            <person name="Barry K."/>
            <person name="Beard J."/>
            <person name="Benny G.L."/>
            <person name="Blankenship S."/>
            <person name="Bonito G."/>
            <person name="Cuomo C."/>
            <person name="Desiro A."/>
            <person name="Gervers K.A."/>
            <person name="Hundley H."/>
            <person name="Kuo A."/>
            <person name="LaButti K."/>
            <person name="Lang B.F."/>
            <person name="Lipzen A."/>
            <person name="O'Donnell K."/>
            <person name="Pangilinan J."/>
            <person name="Reynolds N."/>
            <person name="Sandor L."/>
            <person name="Smith M.W."/>
            <person name="Tsang A."/>
            <person name="Grigoriev I.V."/>
            <person name="Stajich J.E."/>
            <person name="Spatafora J.W."/>
        </authorList>
    </citation>
    <scope>NUCLEOTIDE SEQUENCE</scope>
    <source>
        <strain evidence="1">RSA 2281</strain>
    </source>
</reference>
<accession>A0AAD5PE63</accession>
<evidence type="ECO:0000313" key="2">
    <source>
        <dbReference type="Proteomes" id="UP001209540"/>
    </source>
</evidence>
<sequence length="56" mass="6795">MGSLSNIFLRIYKYESIYLYFYAIYNKLLDSFFPSSFSIHLDHPSFTLRIFFKLLL</sequence>
<proteinExistence type="predicted"/>
<gene>
    <name evidence="1" type="ORF">BDA99DRAFT_514292</name>
</gene>